<evidence type="ECO:0000256" key="23">
    <source>
        <dbReference type="SAM" id="SignalP"/>
    </source>
</evidence>
<dbReference type="GO" id="GO:0005764">
    <property type="term" value="C:lysosome"/>
    <property type="evidence" value="ECO:0007669"/>
    <property type="project" value="UniProtKB-SubCell"/>
</dbReference>
<dbReference type="GO" id="GO:0008239">
    <property type="term" value="F:dipeptidyl-peptidase activity"/>
    <property type="evidence" value="ECO:0000318"/>
    <property type="project" value="GO_Central"/>
</dbReference>
<comment type="catalytic activity">
    <reaction evidence="15">
        <text>Release of an N-terminal dipeptide, Xaa-Yaa-|-, preferentially when Yaa is Ala or Pro. Substrates are oligopeptides, preferentially tripeptides.</text>
        <dbReference type="EC" id="3.4.14.2"/>
    </reaction>
</comment>
<evidence type="ECO:0000256" key="3">
    <source>
        <dbReference type="ARBA" id="ARBA00004613"/>
    </source>
</evidence>
<dbReference type="Proteomes" id="UP000001554">
    <property type="component" value="Chromosome 8"/>
</dbReference>
<evidence type="ECO:0000256" key="22">
    <source>
        <dbReference type="ARBA" id="ARBA00081307"/>
    </source>
</evidence>
<evidence type="ECO:0000313" key="24">
    <source>
        <dbReference type="Proteomes" id="UP000001554"/>
    </source>
</evidence>
<dbReference type="PANTHER" id="PTHR11010:SF107">
    <property type="entry name" value="DIPEPTIDYL PEPTIDASE 2"/>
    <property type="match status" value="1"/>
</dbReference>
<dbReference type="PANTHER" id="PTHR11010">
    <property type="entry name" value="PROTEASE S28 PRO-X CARBOXYPEPTIDASE-RELATED"/>
    <property type="match status" value="1"/>
</dbReference>
<dbReference type="EC" id="3.4.14.2" evidence="17"/>
<keyword evidence="24" id="KW-1185">Reference proteome</keyword>
<evidence type="ECO:0000256" key="4">
    <source>
        <dbReference type="ARBA" id="ARBA00011079"/>
    </source>
</evidence>
<evidence type="ECO:0000256" key="9">
    <source>
        <dbReference type="ARBA" id="ARBA00022801"/>
    </source>
</evidence>
<keyword evidence="6" id="KW-0964">Secreted</keyword>
<dbReference type="SUPFAM" id="SSF53474">
    <property type="entry name" value="alpha/beta-Hydrolases"/>
    <property type="match status" value="1"/>
</dbReference>
<organism evidence="24 25">
    <name type="scientific">Branchiostoma floridae</name>
    <name type="common">Florida lancelet</name>
    <name type="synonym">Amphioxus</name>
    <dbReference type="NCBI Taxonomy" id="7739"/>
    <lineage>
        <taxon>Eukaryota</taxon>
        <taxon>Metazoa</taxon>
        <taxon>Chordata</taxon>
        <taxon>Cephalochordata</taxon>
        <taxon>Leptocardii</taxon>
        <taxon>Amphioxiformes</taxon>
        <taxon>Branchiostomatidae</taxon>
        <taxon>Branchiostoma</taxon>
    </lineage>
</organism>
<evidence type="ECO:0000256" key="17">
    <source>
        <dbReference type="ARBA" id="ARBA00066778"/>
    </source>
</evidence>
<sequence length="558" mass="62435">MAARVLLHVLLVAPLTFVCSSSTPNPADTPYNVRYVEQYVDNFNFASYGQQTYMQKVLVSDAYWEKREGPIFFYTGNEGPITAFWEASGFVKELAAKFKALLVFAEHRYYGESLPFGNQSFTKENIGLLSVEQAMADYARLMTALRTHLDCKSPDVCPIITFGGSYGGMLSAYMRFKYPNLVAGALAASAPIYLVAGLTEGHQFFQDVTEDFRKSDARCPLKVQSAFVEMEELAAGGQQGLKEISDRLQLCSPLTDKKDLSHLYGWVRNSFTTLAMLDYPYPTDFEAKLPANPVNVACGLILNSSDLLKGLSKAAGLAYNGTDGTLECFDIFDEFVACADPTGCGLGDDSTAWDYQACTEVSLLESTNNMTDMFPPDNYTAEARTEYCRAKYGVTPRPGWMGVQFWGKNILSSSNIIFSNGDLDPWRRGGVLTNVSSSLVAITIEGGAHHLDLRCVMLICLCSVHLWHVKYHIWGGQGASKQFRDGTQSMTYHIISLHMKYHILHMKYHILHMKYHILHMRYHVLHGVRIPMSQYFRYFDTTETTASVVQRGMSAQHT</sequence>
<evidence type="ECO:0000256" key="1">
    <source>
        <dbReference type="ARBA" id="ARBA00004371"/>
    </source>
</evidence>
<evidence type="ECO:0000256" key="7">
    <source>
        <dbReference type="ARBA" id="ARBA00022670"/>
    </source>
</evidence>
<name>A0A9J7LIV1_BRAFL</name>
<evidence type="ECO:0000313" key="25">
    <source>
        <dbReference type="RefSeq" id="XP_035683756.1"/>
    </source>
</evidence>
<dbReference type="InterPro" id="IPR008758">
    <property type="entry name" value="Peptidase_S28"/>
</dbReference>
<keyword evidence="11" id="KW-0865">Zymogen</keyword>
<evidence type="ECO:0000256" key="8">
    <source>
        <dbReference type="ARBA" id="ARBA00022729"/>
    </source>
</evidence>
<dbReference type="GO" id="GO:0005576">
    <property type="term" value="C:extracellular region"/>
    <property type="evidence" value="ECO:0007669"/>
    <property type="project" value="UniProtKB-SubCell"/>
</dbReference>
<dbReference type="Pfam" id="PF05577">
    <property type="entry name" value="Peptidase_S28"/>
    <property type="match status" value="1"/>
</dbReference>
<feature type="chain" id="PRO_5039938066" description="Dipeptidyl peptidase 2" evidence="23">
    <location>
        <begin position="23"/>
        <end position="558"/>
    </location>
</feature>
<dbReference type="Gene3D" id="3.40.50.1820">
    <property type="entry name" value="alpha/beta hydrolase"/>
    <property type="match status" value="1"/>
</dbReference>
<dbReference type="OrthoDB" id="2130629at2759"/>
<evidence type="ECO:0000256" key="13">
    <source>
        <dbReference type="ARBA" id="ARBA00023228"/>
    </source>
</evidence>
<dbReference type="GO" id="GO:0006508">
    <property type="term" value="P:proteolysis"/>
    <property type="evidence" value="ECO:0007669"/>
    <property type="project" value="UniProtKB-KW"/>
</dbReference>
<keyword evidence="10" id="KW-0720">Serine protease</keyword>
<evidence type="ECO:0000256" key="5">
    <source>
        <dbReference type="ARBA" id="ARBA00011738"/>
    </source>
</evidence>
<dbReference type="InterPro" id="IPR029058">
    <property type="entry name" value="AB_hydrolase_fold"/>
</dbReference>
<evidence type="ECO:0000256" key="2">
    <source>
        <dbReference type="ARBA" id="ARBA00004541"/>
    </source>
</evidence>
<dbReference type="GO" id="GO:0031982">
    <property type="term" value="C:vesicle"/>
    <property type="evidence" value="ECO:0000318"/>
    <property type="project" value="GO_Central"/>
</dbReference>
<dbReference type="GeneID" id="118420834"/>
<accession>A0A9J7LIV1</accession>
<keyword evidence="12" id="KW-0325">Glycoprotein</keyword>
<keyword evidence="14" id="KW-0968">Cytoplasmic vesicle</keyword>
<evidence type="ECO:0000256" key="12">
    <source>
        <dbReference type="ARBA" id="ARBA00023180"/>
    </source>
</evidence>
<evidence type="ECO:0000256" key="19">
    <source>
        <dbReference type="ARBA" id="ARBA00075231"/>
    </source>
</evidence>
<proteinExistence type="inferred from homology"/>
<evidence type="ECO:0000256" key="14">
    <source>
        <dbReference type="ARBA" id="ARBA00023329"/>
    </source>
</evidence>
<evidence type="ECO:0000256" key="11">
    <source>
        <dbReference type="ARBA" id="ARBA00023145"/>
    </source>
</evidence>
<keyword evidence="7" id="KW-0645">Protease</keyword>
<evidence type="ECO:0000256" key="20">
    <source>
        <dbReference type="ARBA" id="ARBA00077913"/>
    </source>
</evidence>
<dbReference type="GO" id="GO:0070008">
    <property type="term" value="F:serine-type exopeptidase activity"/>
    <property type="evidence" value="ECO:0007669"/>
    <property type="project" value="InterPro"/>
</dbReference>
<dbReference type="FunFam" id="1.20.120.980:FF:000001">
    <property type="entry name" value="Dipeptidyl peptidase 7"/>
    <property type="match status" value="1"/>
</dbReference>
<reference evidence="25" key="3">
    <citation type="submission" date="2025-08" db="UniProtKB">
        <authorList>
            <consortium name="RefSeq"/>
        </authorList>
    </citation>
    <scope>IDENTIFICATION</scope>
</reference>
<dbReference type="AlphaFoldDB" id="A0A9J7LIV1"/>
<dbReference type="Gene3D" id="1.20.120.980">
    <property type="entry name" value="Serine carboxypeptidase S28, SKS domain"/>
    <property type="match status" value="1"/>
</dbReference>
<comment type="subcellular location">
    <subcellularLocation>
        <location evidence="2">Cytoplasmic vesicle</location>
    </subcellularLocation>
    <subcellularLocation>
        <location evidence="1">Lysosome</location>
    </subcellularLocation>
    <subcellularLocation>
        <location evidence="3">Secreted</location>
    </subcellularLocation>
</comment>
<protein>
    <recommendedName>
        <fullName evidence="18">Dipeptidyl peptidase 2</fullName>
        <ecNumber evidence="17">3.4.14.2</ecNumber>
    </recommendedName>
    <alternativeName>
        <fullName evidence="21">Dipeptidyl aminopeptidase II</fullName>
    </alternativeName>
    <alternativeName>
        <fullName evidence="22">Dipeptidyl peptidase 7</fullName>
    </alternativeName>
    <alternativeName>
        <fullName evidence="20">Dipeptidyl peptidase II</fullName>
    </alternativeName>
    <alternativeName>
        <fullName evidence="19">Quiescent cell proline dipeptidase</fullName>
    </alternativeName>
</protein>
<evidence type="ECO:0000256" key="6">
    <source>
        <dbReference type="ARBA" id="ARBA00022525"/>
    </source>
</evidence>
<evidence type="ECO:0000256" key="10">
    <source>
        <dbReference type="ARBA" id="ARBA00022825"/>
    </source>
</evidence>
<keyword evidence="13" id="KW-0458">Lysosome</keyword>
<dbReference type="GO" id="GO:0031410">
    <property type="term" value="C:cytoplasmic vesicle"/>
    <property type="evidence" value="ECO:0007669"/>
    <property type="project" value="UniProtKB-SubCell"/>
</dbReference>
<dbReference type="InterPro" id="IPR042269">
    <property type="entry name" value="Ser_carbopepase_S28_SKS"/>
</dbReference>
<feature type="signal peptide" evidence="23">
    <location>
        <begin position="1"/>
        <end position="22"/>
    </location>
</feature>
<evidence type="ECO:0000256" key="21">
    <source>
        <dbReference type="ARBA" id="ARBA00080970"/>
    </source>
</evidence>
<comment type="subunit">
    <text evidence="5">Homodimer.</text>
</comment>
<dbReference type="OMA" id="ELYMPMS"/>
<evidence type="ECO:0000256" key="15">
    <source>
        <dbReference type="ARBA" id="ARBA00052693"/>
    </source>
</evidence>
<evidence type="ECO:0000256" key="18">
    <source>
        <dbReference type="ARBA" id="ARBA00071692"/>
    </source>
</evidence>
<reference evidence="25" key="1">
    <citation type="journal article" date="2016" name="Genome Biol. Evol.">
        <title>Conserved non-coding elements in the most distant genera of cephalochordates: the Goldilocks principle.</title>
        <authorList>
            <person name="Yue J.X."/>
            <person name="Kozmikova I."/>
            <person name="Ono H."/>
            <person name="Nossa C.W."/>
            <person name="Kozmik Z."/>
            <person name="Putnam N.H."/>
            <person name="Yu J.K."/>
            <person name="Holland L.Z."/>
        </authorList>
    </citation>
    <scope>NUCLEOTIDE SEQUENCE</scope>
</reference>
<dbReference type="FunFam" id="3.40.50.1820:FF:000484">
    <property type="entry name" value="Dipeptidyl peptidase 2"/>
    <property type="match status" value="1"/>
</dbReference>
<comment type="similarity">
    <text evidence="4">Belongs to the peptidase S28 family.</text>
</comment>
<dbReference type="KEGG" id="bfo:118420834"/>
<keyword evidence="8 23" id="KW-0732">Signal</keyword>
<comment type="function">
    <text evidence="16">Plays an important role in the degradation of some oligopeptides.</text>
</comment>
<dbReference type="RefSeq" id="XP_035683756.1">
    <property type="nucleotide sequence ID" value="XM_035827863.1"/>
</dbReference>
<gene>
    <name evidence="25" type="primary">LOC118420834</name>
</gene>
<evidence type="ECO:0000256" key="16">
    <source>
        <dbReference type="ARBA" id="ARBA00057675"/>
    </source>
</evidence>
<reference evidence="24" key="2">
    <citation type="journal article" date="2020" name="Nat. Ecol. Evol.">
        <title>Deeply conserved synteny resolves early events in vertebrate evolution.</title>
        <authorList>
            <person name="Simakov O."/>
            <person name="Marletaz F."/>
            <person name="Yue J.X."/>
            <person name="O'Connell B."/>
            <person name="Jenkins J."/>
            <person name="Brandt A."/>
            <person name="Calef R."/>
            <person name="Tung C.H."/>
            <person name="Huang T.K."/>
            <person name="Schmutz J."/>
            <person name="Satoh N."/>
            <person name="Yu J.K."/>
            <person name="Putnam N.H."/>
            <person name="Green R.E."/>
            <person name="Rokhsar D.S."/>
        </authorList>
    </citation>
    <scope>NUCLEOTIDE SEQUENCE [LARGE SCALE GENOMIC DNA]</scope>
    <source>
        <strain evidence="24">S238N-H82</strain>
    </source>
</reference>
<keyword evidence="9" id="KW-0378">Hydrolase</keyword>